<accession>A0A8D2KWX3</accession>
<evidence type="ECO:0000256" key="1">
    <source>
        <dbReference type="SAM" id="MobiDB-lite"/>
    </source>
</evidence>
<evidence type="ECO:0000313" key="3">
    <source>
        <dbReference type="Proteomes" id="UP000694545"/>
    </source>
</evidence>
<organism evidence="2 3">
    <name type="scientific">Varanus komodoensis</name>
    <name type="common">Komodo dragon</name>
    <dbReference type="NCBI Taxonomy" id="61221"/>
    <lineage>
        <taxon>Eukaryota</taxon>
        <taxon>Metazoa</taxon>
        <taxon>Chordata</taxon>
        <taxon>Craniata</taxon>
        <taxon>Vertebrata</taxon>
        <taxon>Euteleostomi</taxon>
        <taxon>Lepidosauria</taxon>
        <taxon>Squamata</taxon>
        <taxon>Bifurcata</taxon>
        <taxon>Unidentata</taxon>
        <taxon>Episquamata</taxon>
        <taxon>Toxicofera</taxon>
        <taxon>Anguimorpha</taxon>
        <taxon>Paleoanguimorpha</taxon>
        <taxon>Varanoidea</taxon>
        <taxon>Varanidae</taxon>
        <taxon>Varanus</taxon>
    </lineage>
</organism>
<protein>
    <submittedName>
        <fullName evidence="2">Uncharacterized protein</fullName>
    </submittedName>
</protein>
<reference evidence="2" key="2">
    <citation type="submission" date="2025-09" db="UniProtKB">
        <authorList>
            <consortium name="Ensembl"/>
        </authorList>
    </citation>
    <scope>IDENTIFICATION</scope>
</reference>
<sequence>MPSLQGLGSQAPEGKEPESPQRGAGTTSLIRGGLLPACSSLGCLAAPSTAPNPAAPHMMSWALSWGIRGSSSFCLHCRNRSSTSRRGPLVATWSLSVQTSQPTNATRSWYNAGKKASQRKATM</sequence>
<dbReference type="AlphaFoldDB" id="A0A8D2KWX3"/>
<feature type="region of interest" description="Disordered" evidence="1">
    <location>
        <begin position="104"/>
        <end position="123"/>
    </location>
</feature>
<proteinExistence type="predicted"/>
<keyword evidence="3" id="KW-1185">Reference proteome</keyword>
<feature type="region of interest" description="Disordered" evidence="1">
    <location>
        <begin position="1"/>
        <end position="30"/>
    </location>
</feature>
<name>A0A8D2KWX3_VARKO</name>
<dbReference type="Ensembl" id="ENSVKKT00000013773.1">
    <property type="protein sequence ID" value="ENSVKKP00000013450.1"/>
    <property type="gene ID" value="ENSVKKG00000009277.1"/>
</dbReference>
<evidence type="ECO:0000313" key="2">
    <source>
        <dbReference type="Ensembl" id="ENSVKKP00000013450.1"/>
    </source>
</evidence>
<dbReference type="Proteomes" id="UP000694545">
    <property type="component" value="Unplaced"/>
</dbReference>
<reference evidence="2" key="1">
    <citation type="submission" date="2025-08" db="UniProtKB">
        <authorList>
            <consortium name="Ensembl"/>
        </authorList>
    </citation>
    <scope>IDENTIFICATION</scope>
</reference>